<dbReference type="PANTHER" id="PTHR35936">
    <property type="entry name" value="MEMBRANE-BOUND LYTIC MUREIN TRANSGLYCOSYLASE F"/>
    <property type="match status" value="1"/>
</dbReference>
<dbReference type="STRING" id="966.BTA35_0215525"/>
<dbReference type="EMBL" id="MTSD02000010">
    <property type="protein sequence ID" value="OOV86019.1"/>
    <property type="molecule type" value="Genomic_DNA"/>
</dbReference>
<keyword evidence="5" id="KW-1185">Reference proteome</keyword>
<organism evidence="4 5">
    <name type="scientific">Oceanospirillum linum</name>
    <dbReference type="NCBI Taxonomy" id="966"/>
    <lineage>
        <taxon>Bacteria</taxon>
        <taxon>Pseudomonadati</taxon>
        <taxon>Pseudomonadota</taxon>
        <taxon>Gammaproteobacteria</taxon>
        <taxon>Oceanospirillales</taxon>
        <taxon>Oceanospirillaceae</taxon>
        <taxon>Oceanospirillum</taxon>
    </lineage>
</organism>
<name>A0A1T1H811_OCELI</name>
<protein>
    <recommendedName>
        <fullName evidence="3">Solute-binding protein family 3/N-terminal domain-containing protein</fullName>
    </recommendedName>
</protein>
<accession>A0A1T1H811</accession>
<dbReference type="Gene3D" id="3.40.190.10">
    <property type="entry name" value="Periplasmic binding protein-like II"/>
    <property type="match status" value="2"/>
</dbReference>
<evidence type="ECO:0000313" key="4">
    <source>
        <dbReference type="EMBL" id="OOV86019.1"/>
    </source>
</evidence>
<dbReference type="Pfam" id="PF00497">
    <property type="entry name" value="SBP_bac_3"/>
    <property type="match status" value="1"/>
</dbReference>
<keyword evidence="2" id="KW-0732">Signal</keyword>
<evidence type="ECO:0000256" key="2">
    <source>
        <dbReference type="ARBA" id="ARBA00022729"/>
    </source>
</evidence>
<dbReference type="InterPro" id="IPR001638">
    <property type="entry name" value="Solute-binding_3/MltF_N"/>
</dbReference>
<sequence length="257" mass="29490">MFFNLFVTQQAYAESSREQSIAKAGILRVCIWPDYFSISYKNKKTGQLEGIDIDLSKEFARDLGVDIKYVPTHFGIFMDDIEQDRCDIAMFGIGKTEARAKRIDYSEPYLSSGMYGIASKTNPVVTSWESMDQEGVVVCVQKGTYMENAMRNNLRNAELMTVIKHSQREIEVRSGRADVFIADYPYGQKMIKVYDWATLLEPKSPTRQFQYAYAVRKGQPEWLKRVNQFVTDIKKDGRLAHFAESNNLLPIALTPEQ</sequence>
<dbReference type="SMART" id="SM00062">
    <property type="entry name" value="PBPb"/>
    <property type="match status" value="1"/>
</dbReference>
<dbReference type="Proteomes" id="UP000190064">
    <property type="component" value="Unassembled WGS sequence"/>
</dbReference>
<evidence type="ECO:0000256" key="1">
    <source>
        <dbReference type="ARBA" id="ARBA00010333"/>
    </source>
</evidence>
<evidence type="ECO:0000259" key="3">
    <source>
        <dbReference type="SMART" id="SM00062"/>
    </source>
</evidence>
<reference evidence="4" key="1">
    <citation type="submission" date="2017-02" db="EMBL/GenBank/DDBJ databases">
        <title>Draft Genome Sequence of the Salt Water Bacterium Oceanospirillum linum ATCC 11336.</title>
        <authorList>
            <person name="Trachtenberg A.M."/>
            <person name="Carney J.G."/>
            <person name="Linnane J.D."/>
            <person name="Rheaume B.A."/>
            <person name="Pitts N.L."/>
            <person name="Mykles D.L."/>
            <person name="Maclea K.S."/>
        </authorList>
    </citation>
    <scope>NUCLEOTIDE SEQUENCE [LARGE SCALE GENOMIC DNA]</scope>
    <source>
        <strain evidence="4">ATCC 11336</strain>
    </source>
</reference>
<dbReference type="AlphaFoldDB" id="A0A1T1H811"/>
<feature type="domain" description="Solute-binding protein family 3/N-terminal" evidence="3">
    <location>
        <begin position="26"/>
        <end position="245"/>
    </location>
</feature>
<proteinExistence type="inferred from homology"/>
<evidence type="ECO:0000313" key="5">
    <source>
        <dbReference type="Proteomes" id="UP000190064"/>
    </source>
</evidence>
<dbReference type="PANTHER" id="PTHR35936:SF17">
    <property type="entry name" value="ARGININE-BINDING EXTRACELLULAR PROTEIN ARTP"/>
    <property type="match status" value="1"/>
</dbReference>
<comment type="caution">
    <text evidence="4">The sequence shown here is derived from an EMBL/GenBank/DDBJ whole genome shotgun (WGS) entry which is preliminary data.</text>
</comment>
<dbReference type="CDD" id="cd13530">
    <property type="entry name" value="PBP2_peptides_like"/>
    <property type="match status" value="1"/>
</dbReference>
<dbReference type="SUPFAM" id="SSF53850">
    <property type="entry name" value="Periplasmic binding protein-like II"/>
    <property type="match status" value="1"/>
</dbReference>
<comment type="similarity">
    <text evidence="1">Belongs to the bacterial solute-binding protein 3 family.</text>
</comment>
<gene>
    <name evidence="4" type="ORF">BTA35_0215525</name>
</gene>